<evidence type="ECO:0000259" key="1">
    <source>
        <dbReference type="PROSITE" id="PS50878"/>
    </source>
</evidence>
<dbReference type="PANTHER" id="PTHR47027:SF20">
    <property type="entry name" value="REVERSE TRANSCRIPTASE-LIKE PROTEIN WITH RNA-DIRECTED DNA POLYMERASE DOMAIN"/>
    <property type="match status" value="1"/>
</dbReference>
<evidence type="ECO:0000313" key="2">
    <source>
        <dbReference type="EMBL" id="KAK2159038.1"/>
    </source>
</evidence>
<dbReference type="SUPFAM" id="SSF56672">
    <property type="entry name" value="DNA/RNA polymerases"/>
    <property type="match status" value="1"/>
</dbReference>
<feature type="domain" description="Reverse transcriptase" evidence="1">
    <location>
        <begin position="1"/>
        <end position="237"/>
    </location>
</feature>
<dbReference type="InterPro" id="IPR043502">
    <property type="entry name" value="DNA/RNA_pol_sf"/>
</dbReference>
<name>A0AAD9N883_RIDPI</name>
<organism evidence="2 3">
    <name type="scientific">Ridgeia piscesae</name>
    <name type="common">Tubeworm</name>
    <dbReference type="NCBI Taxonomy" id="27915"/>
    <lineage>
        <taxon>Eukaryota</taxon>
        <taxon>Metazoa</taxon>
        <taxon>Spiralia</taxon>
        <taxon>Lophotrochozoa</taxon>
        <taxon>Annelida</taxon>
        <taxon>Polychaeta</taxon>
        <taxon>Sedentaria</taxon>
        <taxon>Canalipalpata</taxon>
        <taxon>Sabellida</taxon>
        <taxon>Siboglinidae</taxon>
        <taxon>Ridgeia</taxon>
    </lineage>
</organism>
<dbReference type="Pfam" id="PF00078">
    <property type="entry name" value="RVT_1"/>
    <property type="match status" value="1"/>
</dbReference>
<dbReference type="PANTHER" id="PTHR47027">
    <property type="entry name" value="REVERSE TRANSCRIPTASE DOMAIN-CONTAINING PROTEIN"/>
    <property type="match status" value="1"/>
</dbReference>
<dbReference type="EMBL" id="JAODUO010001751">
    <property type="protein sequence ID" value="KAK2159038.1"/>
    <property type="molecule type" value="Genomic_DNA"/>
</dbReference>
<protein>
    <recommendedName>
        <fullName evidence="1">Reverse transcriptase domain-containing protein</fullName>
    </recommendedName>
</protein>
<reference evidence="2" key="1">
    <citation type="journal article" date="2023" name="Mol. Biol. Evol.">
        <title>Third-Generation Sequencing Reveals the Adaptive Role of the Epigenome in Three Deep-Sea Polychaetes.</title>
        <authorList>
            <person name="Perez M."/>
            <person name="Aroh O."/>
            <person name="Sun Y."/>
            <person name="Lan Y."/>
            <person name="Juniper S.K."/>
            <person name="Young C.R."/>
            <person name="Angers B."/>
            <person name="Qian P.Y."/>
        </authorList>
    </citation>
    <scope>NUCLEOTIDE SEQUENCE</scope>
    <source>
        <strain evidence="2">R07B-5</strain>
    </source>
</reference>
<accession>A0AAD9N883</accession>
<dbReference type="Proteomes" id="UP001209878">
    <property type="component" value="Unassembled WGS sequence"/>
</dbReference>
<dbReference type="InterPro" id="IPR000477">
    <property type="entry name" value="RT_dom"/>
</dbReference>
<gene>
    <name evidence="2" type="ORF">NP493_1741g00005</name>
</gene>
<dbReference type="AlphaFoldDB" id="A0AAD9N883"/>
<proteinExistence type="predicted"/>
<sequence>MDEMDTAIAGVKDDKAPGGDGIAAEIWKHGGDNLFGRLHPLTTNVWDLQEKCNEQDQPLYVVFVDFGKAFDTVWRTGLWQQLRKYGCPEMFTTMIEALHTGVMANVSVGGEVSESFNVIKGVKLGCVLAPTLLSIFLSAMLDEAFRDMGDGVYIQSRQRADLLNVAQFRAKTKTIRILMIELIFVDDSTLVAHSAEEMQKIMDAFSDASMKFGLKLNINKTEVLYFVLEYTYLSADYARDSGTATCVHAG</sequence>
<comment type="caution">
    <text evidence="2">The sequence shown here is derived from an EMBL/GenBank/DDBJ whole genome shotgun (WGS) entry which is preliminary data.</text>
</comment>
<dbReference type="PROSITE" id="PS50878">
    <property type="entry name" value="RT_POL"/>
    <property type="match status" value="1"/>
</dbReference>
<keyword evidence="3" id="KW-1185">Reference proteome</keyword>
<evidence type="ECO:0000313" key="3">
    <source>
        <dbReference type="Proteomes" id="UP001209878"/>
    </source>
</evidence>